<dbReference type="Pfam" id="PF23435">
    <property type="entry name" value="DUF7121"/>
    <property type="match status" value="1"/>
</dbReference>
<evidence type="ECO:0000256" key="1">
    <source>
        <dbReference type="SAM" id="Coils"/>
    </source>
</evidence>
<accession>A0A075G054</accession>
<evidence type="ECO:0000313" key="3">
    <source>
        <dbReference type="EMBL" id="AIE95257.1"/>
    </source>
</evidence>
<feature type="region of interest" description="Disordered" evidence="2">
    <location>
        <begin position="1"/>
        <end position="54"/>
    </location>
</feature>
<dbReference type="InterPro" id="IPR055545">
    <property type="entry name" value="DUF7121"/>
</dbReference>
<feature type="compositionally biased region" description="Basic and acidic residues" evidence="2">
    <location>
        <begin position="8"/>
        <end position="18"/>
    </location>
</feature>
<feature type="coiled-coil region" evidence="1">
    <location>
        <begin position="108"/>
        <end position="135"/>
    </location>
</feature>
<proteinExistence type="predicted"/>
<feature type="compositionally biased region" description="Basic and acidic residues" evidence="2">
    <location>
        <begin position="25"/>
        <end position="45"/>
    </location>
</feature>
<keyword evidence="1" id="KW-0175">Coiled coil</keyword>
<name>A0A075G054_9EURY</name>
<dbReference type="EMBL" id="KF900445">
    <property type="protein sequence ID" value="AIE95257.1"/>
    <property type="molecule type" value="Genomic_DNA"/>
</dbReference>
<sequence length="294" mass="34691">MPHKKPSKEKSETQKAELRFQGFITKRDEYNEKGRQTRDERDALNKQRSKMTADILKLRDQMRENVNKKKKFIQMKTSAQDKAKQLIALKQSRNKDKSNEKTSPRDTVQHLMNEIINLENRLETTEMEISKERVLVEKISILRRSLGDAQTTLTKEETLYAEISEIDEKIDAEFKQADKHHKEVIKFAKENQKLYNSMKELITEATHLSTEADKKHHEFLKIRQKADHQHKRAVEMRQKLKGKRQEAFLERKKARKVLKDHSKEIENKLHNQKKLDKIAEETLGMLLTGGKIDL</sequence>
<protein>
    <recommendedName>
        <fullName evidence="4">Phosphoserine phosphatase</fullName>
    </recommendedName>
</protein>
<evidence type="ECO:0000256" key="2">
    <source>
        <dbReference type="SAM" id="MobiDB-lite"/>
    </source>
</evidence>
<dbReference type="AlphaFoldDB" id="A0A075G054"/>
<organism evidence="3">
    <name type="scientific">uncultured marine group II/III euryarchaeote AD1000_61_A07</name>
    <dbReference type="NCBI Taxonomy" id="1457792"/>
    <lineage>
        <taxon>Archaea</taxon>
        <taxon>Methanobacteriati</taxon>
        <taxon>Methanobacteriota</taxon>
        <taxon>environmental samples</taxon>
    </lineage>
</organism>
<reference evidence="3" key="1">
    <citation type="journal article" date="2014" name="Genome Biol. Evol.">
        <title>Pangenome evidence for extensive interdomain horizontal transfer affecting lineage core and shell genes in uncultured planktonic thaumarchaeota and euryarchaeota.</title>
        <authorList>
            <person name="Deschamps P."/>
            <person name="Zivanovic Y."/>
            <person name="Moreira D."/>
            <person name="Rodriguez-Valera F."/>
            <person name="Lopez-Garcia P."/>
        </authorList>
    </citation>
    <scope>NUCLEOTIDE SEQUENCE</scope>
</reference>
<evidence type="ECO:0008006" key="4">
    <source>
        <dbReference type="Google" id="ProtNLM"/>
    </source>
</evidence>